<dbReference type="Gene3D" id="1.10.40.30">
    <property type="entry name" value="Fumarase/aspartase (C-terminal domain)"/>
    <property type="match status" value="1"/>
</dbReference>
<dbReference type="GO" id="GO:0070626">
    <property type="term" value="F:(S)-2-(5-amino-1-(5-phospho-D-ribosyl)imidazole-4-carboxamido) succinate lyase (fumarate-forming) activity"/>
    <property type="evidence" value="ECO:0007669"/>
    <property type="project" value="TreeGrafter"/>
</dbReference>
<dbReference type="UniPathway" id="UPA00074">
    <property type="reaction ID" value="UER00132"/>
</dbReference>
<dbReference type="PRINTS" id="PR00145">
    <property type="entry name" value="ARGSUCLYASE"/>
</dbReference>
<evidence type="ECO:0000256" key="1">
    <source>
        <dbReference type="ARBA" id="ARBA00004706"/>
    </source>
</evidence>
<dbReference type="OrthoDB" id="9768878at2"/>
<dbReference type="InterPro" id="IPR019468">
    <property type="entry name" value="AdenyloSucc_lyase_C"/>
</dbReference>
<evidence type="ECO:0000313" key="14">
    <source>
        <dbReference type="EMBL" id="KEJ91378.1"/>
    </source>
</evidence>
<evidence type="ECO:0000259" key="13">
    <source>
        <dbReference type="SMART" id="SM00998"/>
    </source>
</evidence>
<dbReference type="SUPFAM" id="SSF48557">
    <property type="entry name" value="L-aspartase-like"/>
    <property type="match status" value="1"/>
</dbReference>
<dbReference type="InterPro" id="IPR004769">
    <property type="entry name" value="Pur_lyase"/>
</dbReference>
<comment type="catalytic activity">
    <reaction evidence="10">
        <text>N(6)-(1,2-dicarboxyethyl)-AMP = fumarate + AMP</text>
        <dbReference type="Rhea" id="RHEA:16853"/>
        <dbReference type="ChEBI" id="CHEBI:29806"/>
        <dbReference type="ChEBI" id="CHEBI:57567"/>
        <dbReference type="ChEBI" id="CHEBI:456215"/>
        <dbReference type="EC" id="4.3.2.2"/>
    </reaction>
    <physiologicalReaction direction="left-to-right" evidence="10">
        <dbReference type="Rhea" id="RHEA:16854"/>
    </physiologicalReaction>
</comment>
<dbReference type="GO" id="GO:0044208">
    <property type="term" value="P:'de novo' AMP biosynthetic process"/>
    <property type="evidence" value="ECO:0007669"/>
    <property type="project" value="UniProtKB-UniPathway"/>
</dbReference>
<evidence type="ECO:0000256" key="4">
    <source>
        <dbReference type="ARBA" id="ARBA00012339"/>
    </source>
</evidence>
<name>A0A073IM15_9BACT</name>
<dbReference type="InterPro" id="IPR022761">
    <property type="entry name" value="Fumarate_lyase_N"/>
</dbReference>
<dbReference type="Pfam" id="PF10397">
    <property type="entry name" value="ADSL_C"/>
    <property type="match status" value="1"/>
</dbReference>
<dbReference type="EMBL" id="JMKI01000051">
    <property type="protein sequence ID" value="KEJ91378.1"/>
    <property type="molecule type" value="Genomic_DNA"/>
</dbReference>
<evidence type="ECO:0000256" key="7">
    <source>
        <dbReference type="ARBA" id="ARBA00023239"/>
    </source>
</evidence>
<dbReference type="eggNOG" id="COG0015">
    <property type="taxonomic scope" value="Bacteria"/>
</dbReference>
<comment type="pathway">
    <text evidence="2 12">Purine metabolism; AMP biosynthesis via de novo pathway; AMP from IMP: step 2/2.</text>
</comment>
<dbReference type="FunFam" id="1.20.200.10:FF:000008">
    <property type="entry name" value="Adenylosuccinate lyase"/>
    <property type="match status" value="1"/>
</dbReference>
<evidence type="ECO:0000256" key="2">
    <source>
        <dbReference type="ARBA" id="ARBA00004734"/>
    </source>
</evidence>
<dbReference type="InterPro" id="IPR008948">
    <property type="entry name" value="L-Aspartase-like"/>
</dbReference>
<dbReference type="EC" id="4.3.2.2" evidence="4 11"/>
<dbReference type="Gene3D" id="1.20.200.10">
    <property type="entry name" value="Fumarase/aspartase (Central domain)"/>
    <property type="match status" value="1"/>
</dbReference>
<evidence type="ECO:0000256" key="12">
    <source>
        <dbReference type="RuleBase" id="RU361172"/>
    </source>
</evidence>
<evidence type="ECO:0000256" key="6">
    <source>
        <dbReference type="ARBA" id="ARBA00022755"/>
    </source>
</evidence>
<proteinExistence type="inferred from homology"/>
<dbReference type="RefSeq" id="WP_037978184.1">
    <property type="nucleotide sequence ID" value="NZ_JMKI01000051.1"/>
</dbReference>
<keyword evidence="15" id="KW-1185">Reference proteome</keyword>
<protein>
    <recommendedName>
        <fullName evidence="5 11">Adenylosuccinate lyase</fullName>
        <shortName evidence="12">ASL</shortName>
        <ecNumber evidence="4 11">4.3.2.2</ecNumber>
    </recommendedName>
    <alternativeName>
        <fullName evidence="9 12">Adenylosuccinase</fullName>
    </alternativeName>
</protein>
<dbReference type="GO" id="GO:0006189">
    <property type="term" value="P:'de novo' IMP biosynthetic process"/>
    <property type="evidence" value="ECO:0007669"/>
    <property type="project" value="UniProtKB-UniPathway"/>
</dbReference>
<dbReference type="AlphaFoldDB" id="A0A073IM15"/>
<dbReference type="PANTHER" id="PTHR43172:SF1">
    <property type="entry name" value="ADENYLOSUCCINATE LYASE"/>
    <property type="match status" value="1"/>
</dbReference>
<evidence type="ECO:0000313" key="15">
    <source>
        <dbReference type="Proteomes" id="UP000027665"/>
    </source>
</evidence>
<evidence type="ECO:0000256" key="9">
    <source>
        <dbReference type="ARBA" id="ARBA00030717"/>
    </source>
</evidence>
<comment type="caution">
    <text evidence="14">The sequence shown here is derived from an EMBL/GenBank/DDBJ whole genome shotgun (WGS) entry which is preliminary data.</text>
</comment>
<evidence type="ECO:0000256" key="8">
    <source>
        <dbReference type="ARBA" id="ARBA00024477"/>
    </source>
</evidence>
<dbReference type="InterPro" id="IPR024083">
    <property type="entry name" value="Fumarase/histidase_N"/>
</dbReference>
<accession>A0A073IM15</accession>
<dbReference type="Gene3D" id="1.10.275.10">
    <property type="entry name" value="Fumarase/aspartase (N-terminal domain)"/>
    <property type="match status" value="1"/>
</dbReference>
<dbReference type="Pfam" id="PF00206">
    <property type="entry name" value="Lyase_1"/>
    <property type="match status" value="1"/>
</dbReference>
<dbReference type="SMART" id="SM00998">
    <property type="entry name" value="ADSL_C"/>
    <property type="match status" value="1"/>
</dbReference>
<dbReference type="NCBIfam" id="TIGR00928">
    <property type="entry name" value="purB"/>
    <property type="match status" value="1"/>
</dbReference>
<dbReference type="InterPro" id="IPR020557">
    <property type="entry name" value="Fumarate_lyase_CS"/>
</dbReference>
<evidence type="ECO:0000256" key="5">
    <source>
        <dbReference type="ARBA" id="ARBA00017058"/>
    </source>
</evidence>
<evidence type="ECO:0000256" key="10">
    <source>
        <dbReference type="ARBA" id="ARBA00049115"/>
    </source>
</evidence>
<dbReference type="STRING" id="2754.EH55_11075"/>
<dbReference type="Proteomes" id="UP000027665">
    <property type="component" value="Unassembled WGS sequence"/>
</dbReference>
<evidence type="ECO:0000256" key="11">
    <source>
        <dbReference type="NCBIfam" id="TIGR00928"/>
    </source>
</evidence>
<evidence type="ECO:0000256" key="3">
    <source>
        <dbReference type="ARBA" id="ARBA00008273"/>
    </source>
</evidence>
<dbReference type="InterPro" id="IPR000362">
    <property type="entry name" value="Fumarate_lyase_fam"/>
</dbReference>
<dbReference type="PANTHER" id="PTHR43172">
    <property type="entry name" value="ADENYLOSUCCINATE LYASE"/>
    <property type="match status" value="1"/>
</dbReference>
<keyword evidence="7 12" id="KW-0456">Lyase</keyword>
<reference evidence="14 15" key="1">
    <citation type="submission" date="2014-04" db="EMBL/GenBank/DDBJ databases">
        <title>Draft Genome Sequence of Synergistes jonesii.</title>
        <authorList>
            <person name="Coil D.A."/>
            <person name="Eisen J.A."/>
            <person name="Holland-Moritz H.E."/>
        </authorList>
    </citation>
    <scope>NUCLEOTIDE SEQUENCE [LARGE SCALE GENOMIC DNA]</scope>
    <source>
        <strain evidence="14 15">78-1</strain>
    </source>
</reference>
<dbReference type="UniPathway" id="UPA00075">
    <property type="reaction ID" value="UER00336"/>
</dbReference>
<feature type="domain" description="Adenylosuccinate lyase C-terminal" evidence="13">
    <location>
        <begin position="349"/>
        <end position="429"/>
    </location>
</feature>
<keyword evidence="6 12" id="KW-0658">Purine biosynthesis</keyword>
<dbReference type="GeneID" id="90984527"/>
<gene>
    <name evidence="14" type="ORF">EH55_11075</name>
</gene>
<dbReference type="GO" id="GO:0004018">
    <property type="term" value="F:N6-(1,2-dicarboxyethyl)AMP AMP-lyase (fumarate-forming) activity"/>
    <property type="evidence" value="ECO:0007669"/>
    <property type="project" value="UniProtKB-UniRule"/>
</dbReference>
<dbReference type="PROSITE" id="PS00163">
    <property type="entry name" value="FUMARATE_LYASES"/>
    <property type="match status" value="1"/>
</dbReference>
<sequence length="438" mass="48995">MIPRYETPEIKKIWTDENRFRRWLDVELAAVRAWNEAGAIPDEDCKNIIERAGFSVERIREIEEVTQHDVIAFVSSVAETIGESGRFVHLGLTSSDVIDTASSLLLGESLDVVVAEMKKLHKLLGGKAVEYKLASCPGRTHGVHAEPTTFGLKLLNHYAELGRDIERLNQTKKEIMVGKLSGAVGTYANCPPKIEARVCELLGLAVDPVSTQIIQRDRHARIVTDLAIAGGTLERLALEIRHLQRTEVLEAIEPFKKGQKGSSAMPHKKNPILCERVCGMSRLLRGFALPALEDIALWHERDISHSSVERVMWPDAFHLAHYMTKKMIQIMSGLAVDTDKMMKDLDITKGLLFSGRVLIALVENEGISREAAYAIAQDDAMRCWNEKIPLLELLKSDPRISKTTHSELESLFDLGYYLKHIDEVFARFPELGGAEASK</sequence>
<comment type="catalytic activity">
    <reaction evidence="8">
        <text>(2S)-2-[5-amino-1-(5-phospho-beta-D-ribosyl)imidazole-4-carboxamido]succinate = 5-amino-1-(5-phospho-beta-D-ribosyl)imidazole-4-carboxamide + fumarate</text>
        <dbReference type="Rhea" id="RHEA:23920"/>
        <dbReference type="ChEBI" id="CHEBI:29806"/>
        <dbReference type="ChEBI" id="CHEBI:58443"/>
        <dbReference type="ChEBI" id="CHEBI:58475"/>
        <dbReference type="EC" id="4.3.2.2"/>
    </reaction>
    <physiologicalReaction direction="left-to-right" evidence="8">
        <dbReference type="Rhea" id="RHEA:23921"/>
    </physiologicalReaction>
</comment>
<comment type="pathway">
    <text evidence="1 12">Purine metabolism; IMP biosynthesis via de novo pathway; 5-amino-1-(5-phospho-D-ribosyl)imidazole-4-carboxamide from 5-amino-1-(5-phospho-D-ribosyl)imidazole-4-carboxylate: step 2/2.</text>
</comment>
<dbReference type="CDD" id="cd01360">
    <property type="entry name" value="Adenylsuccinate_lyase_1"/>
    <property type="match status" value="1"/>
</dbReference>
<comment type="similarity">
    <text evidence="3 12">Belongs to the lyase 1 family. Adenylosuccinate lyase subfamily.</text>
</comment>
<dbReference type="PRINTS" id="PR00149">
    <property type="entry name" value="FUMRATELYASE"/>
</dbReference>
<organism evidence="14 15">
    <name type="scientific">Synergistes jonesii</name>
    <dbReference type="NCBI Taxonomy" id="2754"/>
    <lineage>
        <taxon>Bacteria</taxon>
        <taxon>Thermotogati</taxon>
        <taxon>Synergistota</taxon>
        <taxon>Synergistia</taxon>
        <taxon>Synergistales</taxon>
        <taxon>Synergistaceae</taxon>
        <taxon>Synergistes</taxon>
    </lineage>
</organism>
<dbReference type="PATRIC" id="fig|2754.20.peg.1405"/>
<dbReference type="GO" id="GO:0005829">
    <property type="term" value="C:cytosol"/>
    <property type="evidence" value="ECO:0007669"/>
    <property type="project" value="TreeGrafter"/>
</dbReference>